<dbReference type="Pfam" id="PF06114">
    <property type="entry name" value="Peptidase_M78"/>
    <property type="match status" value="1"/>
</dbReference>
<keyword evidence="3" id="KW-1185">Reference proteome</keyword>
<protein>
    <submittedName>
        <fullName evidence="2">ImmA/IrrE family metallo-endopeptidase</fullName>
    </submittedName>
</protein>
<sequence>MTLLQIYQFAEKQGISIDELNMGHSVAISLPQGWIAIDLKRLPTQVEKKECLAHELGHVETGAFYNVDSPCDIRGKHENKANKWAIQHLISESELDEAIANGYTEIWSLAEYFDVTEDFMKKVVCWYTYGNLDTELYF</sequence>
<feature type="domain" description="IrrE N-terminal-like" evidence="1">
    <location>
        <begin position="46"/>
        <end position="120"/>
    </location>
</feature>
<dbReference type="Proteomes" id="UP000249377">
    <property type="component" value="Unassembled WGS sequence"/>
</dbReference>
<name>A0A328UGQ3_9FIRM</name>
<evidence type="ECO:0000259" key="1">
    <source>
        <dbReference type="Pfam" id="PF06114"/>
    </source>
</evidence>
<dbReference type="RefSeq" id="WP_112333375.1">
    <property type="nucleotide sequence ID" value="NZ_QLYR01000010.1"/>
</dbReference>
<proteinExistence type="predicted"/>
<gene>
    <name evidence="2" type="ORF">DPQ25_11760</name>
</gene>
<dbReference type="InterPro" id="IPR010359">
    <property type="entry name" value="IrrE_HExxH"/>
</dbReference>
<evidence type="ECO:0000313" key="2">
    <source>
        <dbReference type="EMBL" id="RAQ22634.1"/>
    </source>
</evidence>
<comment type="caution">
    <text evidence="2">The sequence shown here is derived from an EMBL/GenBank/DDBJ whole genome shotgun (WGS) entry which is preliminary data.</text>
</comment>
<organism evidence="2 3">
    <name type="scientific">Hydrogeniiclostridium mannosilyticum</name>
    <dbReference type="NCBI Taxonomy" id="2764322"/>
    <lineage>
        <taxon>Bacteria</taxon>
        <taxon>Bacillati</taxon>
        <taxon>Bacillota</taxon>
        <taxon>Clostridia</taxon>
        <taxon>Eubacteriales</taxon>
        <taxon>Acutalibacteraceae</taxon>
        <taxon>Hydrogeniiclostridium</taxon>
    </lineage>
</organism>
<dbReference type="EMBL" id="QLYR01000010">
    <property type="protein sequence ID" value="RAQ22634.1"/>
    <property type="molecule type" value="Genomic_DNA"/>
</dbReference>
<reference evidence="2 3" key="1">
    <citation type="submission" date="2018-06" db="EMBL/GenBank/DDBJ databases">
        <title>Noncontiguous genome sequence of Ruminococcaceae bacterium ASD2818.</title>
        <authorList>
            <person name="Chaplin A.V."/>
            <person name="Sokolova S.R."/>
            <person name="Kochetkova T.O."/>
            <person name="Goltsov A.Y."/>
            <person name="Trofimov D.Y."/>
            <person name="Efimov B.A."/>
        </authorList>
    </citation>
    <scope>NUCLEOTIDE SEQUENCE [LARGE SCALE GENOMIC DNA]</scope>
    <source>
        <strain evidence="2 3">ASD2818</strain>
    </source>
</reference>
<accession>A0A328UGQ3</accession>
<evidence type="ECO:0000313" key="3">
    <source>
        <dbReference type="Proteomes" id="UP000249377"/>
    </source>
</evidence>
<dbReference type="AlphaFoldDB" id="A0A328UGQ3"/>